<dbReference type="InterPro" id="IPR003838">
    <property type="entry name" value="ABC3_permease_C"/>
</dbReference>
<gene>
    <name evidence="10" type="ORF">Aglo03_19930</name>
</gene>
<comment type="subcellular location">
    <subcellularLocation>
        <location evidence="1">Cell membrane</location>
        <topology evidence="1">Multi-pass membrane protein</topology>
    </subcellularLocation>
</comment>
<reference evidence="10" key="1">
    <citation type="submission" date="2023-02" db="EMBL/GenBank/DDBJ databases">
        <title>Actinokineospora globicatena NBRC 15670.</title>
        <authorList>
            <person name="Ichikawa N."/>
            <person name="Sato H."/>
            <person name="Tonouchi N."/>
        </authorList>
    </citation>
    <scope>NUCLEOTIDE SEQUENCE</scope>
    <source>
        <strain evidence="10">NBRC 15670</strain>
    </source>
</reference>
<sequence>MRLRPRDLADEVISGVVQRPGRSLLTAVGTALALAAFVAVLGLTATTQGQVSARFTELSATEVVLERSAVDPDEPAAFPRDAQDRVAALPGVRAVGVSWPVPIGQSKVGVRPEEVDGEALSVLAASPGYFQSVHARVGQGVAFDAFHDGRAEDVAVVGRAAATRLGLTRLDAQPAIFVQGRAFTVIGVVDAVDRRQDTLLSVLVPAATATKHWGPSPASGGITSMLVDTELGAAQQVGRQAKAAARPESPEKTKVIVPPDPRALRDAVSTDLNGLFLGLAGVSLVVGGVGIANTSLVAVLERVPEIGLRRALGARRRHIAGQFLLESATLGLLGGLVGTAVGVVTVLLVSIARELTPILEPQVVYPAPVLGVITGLLAGLYPAWRATRIEPAEALRR</sequence>
<keyword evidence="4 7" id="KW-1133">Transmembrane helix</keyword>
<evidence type="ECO:0000313" key="11">
    <source>
        <dbReference type="Proteomes" id="UP001165042"/>
    </source>
</evidence>
<evidence type="ECO:0000259" key="9">
    <source>
        <dbReference type="Pfam" id="PF12704"/>
    </source>
</evidence>
<organism evidence="10 11">
    <name type="scientific">Actinokineospora globicatena</name>
    <dbReference type="NCBI Taxonomy" id="103729"/>
    <lineage>
        <taxon>Bacteria</taxon>
        <taxon>Bacillati</taxon>
        <taxon>Actinomycetota</taxon>
        <taxon>Actinomycetes</taxon>
        <taxon>Pseudonocardiales</taxon>
        <taxon>Pseudonocardiaceae</taxon>
        <taxon>Actinokineospora</taxon>
    </lineage>
</organism>
<evidence type="ECO:0000256" key="5">
    <source>
        <dbReference type="ARBA" id="ARBA00023136"/>
    </source>
</evidence>
<feature type="domain" description="ABC3 transporter permease C-terminal" evidence="8">
    <location>
        <begin position="279"/>
        <end position="391"/>
    </location>
</feature>
<evidence type="ECO:0000256" key="7">
    <source>
        <dbReference type="SAM" id="Phobius"/>
    </source>
</evidence>
<dbReference type="Proteomes" id="UP001165042">
    <property type="component" value="Unassembled WGS sequence"/>
</dbReference>
<evidence type="ECO:0000256" key="2">
    <source>
        <dbReference type="ARBA" id="ARBA00022475"/>
    </source>
</evidence>
<dbReference type="AlphaFoldDB" id="A0A9W6QMA8"/>
<evidence type="ECO:0000256" key="4">
    <source>
        <dbReference type="ARBA" id="ARBA00022989"/>
    </source>
</evidence>
<comment type="caution">
    <text evidence="10">The sequence shown here is derived from an EMBL/GenBank/DDBJ whole genome shotgun (WGS) entry which is preliminary data.</text>
</comment>
<protein>
    <submittedName>
        <fullName evidence="10">ABC transporter permease</fullName>
    </submittedName>
</protein>
<evidence type="ECO:0000259" key="8">
    <source>
        <dbReference type="Pfam" id="PF02687"/>
    </source>
</evidence>
<dbReference type="InterPro" id="IPR025857">
    <property type="entry name" value="MacB_PCD"/>
</dbReference>
<dbReference type="Pfam" id="PF02687">
    <property type="entry name" value="FtsX"/>
    <property type="match status" value="1"/>
</dbReference>
<feature type="transmembrane region" description="Helical" evidence="7">
    <location>
        <begin position="24"/>
        <end position="45"/>
    </location>
</feature>
<proteinExistence type="inferred from homology"/>
<accession>A0A9W6QMA8</accession>
<dbReference type="InterPro" id="IPR050250">
    <property type="entry name" value="Macrolide_Exporter_MacB"/>
</dbReference>
<dbReference type="RefSeq" id="WP_285609729.1">
    <property type="nucleotide sequence ID" value="NZ_BSSD01000002.1"/>
</dbReference>
<dbReference type="GO" id="GO:0022857">
    <property type="term" value="F:transmembrane transporter activity"/>
    <property type="evidence" value="ECO:0007669"/>
    <property type="project" value="TreeGrafter"/>
</dbReference>
<dbReference type="PANTHER" id="PTHR30572:SF4">
    <property type="entry name" value="ABC TRANSPORTER PERMEASE YTRF"/>
    <property type="match status" value="1"/>
</dbReference>
<evidence type="ECO:0000256" key="3">
    <source>
        <dbReference type="ARBA" id="ARBA00022692"/>
    </source>
</evidence>
<evidence type="ECO:0000313" key="10">
    <source>
        <dbReference type="EMBL" id="GLW91177.1"/>
    </source>
</evidence>
<keyword evidence="11" id="KW-1185">Reference proteome</keyword>
<dbReference type="EMBL" id="BSSD01000002">
    <property type="protein sequence ID" value="GLW91177.1"/>
    <property type="molecule type" value="Genomic_DNA"/>
</dbReference>
<dbReference type="PANTHER" id="PTHR30572">
    <property type="entry name" value="MEMBRANE COMPONENT OF TRANSPORTER-RELATED"/>
    <property type="match status" value="1"/>
</dbReference>
<dbReference type="GO" id="GO:0005886">
    <property type="term" value="C:plasma membrane"/>
    <property type="evidence" value="ECO:0007669"/>
    <property type="project" value="UniProtKB-SubCell"/>
</dbReference>
<evidence type="ECO:0000256" key="1">
    <source>
        <dbReference type="ARBA" id="ARBA00004651"/>
    </source>
</evidence>
<feature type="transmembrane region" description="Helical" evidence="7">
    <location>
        <begin position="323"/>
        <end position="351"/>
    </location>
</feature>
<keyword evidence="2" id="KW-1003">Cell membrane</keyword>
<comment type="similarity">
    <text evidence="6">Belongs to the ABC-4 integral membrane protein family.</text>
</comment>
<evidence type="ECO:0000256" key="6">
    <source>
        <dbReference type="ARBA" id="ARBA00038076"/>
    </source>
</evidence>
<keyword evidence="5 7" id="KW-0472">Membrane</keyword>
<feature type="transmembrane region" description="Helical" evidence="7">
    <location>
        <begin position="363"/>
        <end position="384"/>
    </location>
</feature>
<feature type="domain" description="MacB-like periplasmic core" evidence="9">
    <location>
        <begin position="23"/>
        <end position="234"/>
    </location>
</feature>
<name>A0A9W6QMA8_9PSEU</name>
<feature type="transmembrane region" description="Helical" evidence="7">
    <location>
        <begin position="275"/>
        <end position="300"/>
    </location>
</feature>
<dbReference type="Pfam" id="PF12704">
    <property type="entry name" value="MacB_PCD"/>
    <property type="match status" value="1"/>
</dbReference>
<keyword evidence="3 7" id="KW-0812">Transmembrane</keyword>